<feature type="region of interest" description="Disordered" evidence="1">
    <location>
        <begin position="396"/>
        <end position="415"/>
    </location>
</feature>
<dbReference type="Pfam" id="PF01719">
    <property type="entry name" value="Rep_OBD"/>
    <property type="match status" value="1"/>
</dbReference>
<name>A0A1Z5IM74_9LACO</name>
<feature type="domain" description="Plasmid replication protein origin binding" evidence="3">
    <location>
        <begin position="43"/>
        <end position="145"/>
    </location>
</feature>
<dbReference type="GO" id="GO:0003724">
    <property type="term" value="F:RNA helicase activity"/>
    <property type="evidence" value="ECO:0007669"/>
    <property type="project" value="InterPro"/>
</dbReference>
<dbReference type="GO" id="GO:0003916">
    <property type="term" value="F:DNA topoisomerase activity"/>
    <property type="evidence" value="ECO:0007669"/>
    <property type="project" value="InterPro"/>
</dbReference>
<evidence type="ECO:0000313" key="4">
    <source>
        <dbReference type="EMBL" id="GAX02865.1"/>
    </source>
</evidence>
<feature type="compositionally biased region" description="Polar residues" evidence="1">
    <location>
        <begin position="398"/>
        <end position="415"/>
    </location>
</feature>
<gene>
    <name evidence="4" type="ORF">IWT140_00463</name>
</gene>
<reference evidence="4 5" key="1">
    <citation type="submission" date="2015-11" db="EMBL/GenBank/DDBJ databases">
        <title>Draft genome sequences of new species of the genus Lactobacillus isolated from orchardgrass silage.</title>
        <authorList>
            <person name="Tohno M."/>
            <person name="Tanizawa Y."/>
            <person name="Arita M."/>
        </authorList>
    </citation>
    <scope>NUCLEOTIDE SEQUENCE [LARGE SCALE GENOMIC DNA]</scope>
    <source>
        <strain evidence="4 5">IWT140</strain>
    </source>
</reference>
<dbReference type="Gene3D" id="3.40.1310.30">
    <property type="match status" value="1"/>
</dbReference>
<dbReference type="Proteomes" id="UP000198430">
    <property type="component" value="Unassembled WGS sequence"/>
</dbReference>
<keyword evidence="5" id="KW-1185">Reference proteome</keyword>
<comment type="caution">
    <text evidence="4">The sequence shown here is derived from an EMBL/GenBank/DDBJ whole genome shotgun (WGS) entry which is preliminary data.</text>
</comment>
<dbReference type="GO" id="GO:0005727">
    <property type="term" value="C:extrachromosomal circular DNA"/>
    <property type="evidence" value="ECO:0007669"/>
    <property type="project" value="InterPro"/>
</dbReference>
<feature type="domain" description="Helicase superfamily 3 single-stranded DNA/RNA virus" evidence="2">
    <location>
        <begin position="224"/>
        <end position="314"/>
    </location>
</feature>
<accession>A0A1Z5IM74</accession>
<evidence type="ECO:0000259" key="3">
    <source>
        <dbReference type="Pfam" id="PF01719"/>
    </source>
</evidence>
<dbReference type="EMBL" id="BCMH01000002">
    <property type="protein sequence ID" value="GAX02865.1"/>
    <property type="molecule type" value="Genomic_DNA"/>
</dbReference>
<dbReference type="Pfam" id="PF00910">
    <property type="entry name" value="RNA_helicase"/>
    <property type="match status" value="1"/>
</dbReference>
<dbReference type="GO" id="GO:0003723">
    <property type="term" value="F:RNA binding"/>
    <property type="evidence" value="ECO:0007669"/>
    <property type="project" value="InterPro"/>
</dbReference>
<dbReference type="Gene3D" id="3.40.50.300">
    <property type="entry name" value="P-loop containing nucleotide triphosphate hydrolases"/>
    <property type="match status" value="1"/>
</dbReference>
<dbReference type="InterPro" id="IPR000605">
    <property type="entry name" value="Helicase_SF3_ssDNA/RNA_vir"/>
</dbReference>
<dbReference type="AlphaFoldDB" id="A0A1Z5IM74"/>
<dbReference type="InterPro" id="IPR027417">
    <property type="entry name" value="P-loop_NTPase"/>
</dbReference>
<evidence type="ECO:0000256" key="1">
    <source>
        <dbReference type="SAM" id="MobiDB-lite"/>
    </source>
</evidence>
<dbReference type="SUPFAM" id="SSF52540">
    <property type="entry name" value="P-loop containing nucleoside triphosphate hydrolases"/>
    <property type="match status" value="1"/>
</dbReference>
<sequence length="415" mass="47961">MRMKVKKTKHDHPSNYLRSAVLMYEQQLEHLPFKNIEALERRIKSLLDSQGLDRYALIVHDQDKDENDEIIKPHVHVTLIFNERVSINAIAKVLDESPQQFEVMTKRGNSAKVGAENALMYLIHRTSKSTNKHQYSVSAVRANFDFATFVSRQEQQVSSKDILDLLGDGKVSEIQAKQMMMAKGANVFANYSRKIKDVAAARLEIEYERWLVDMKQSKKQIKVIWIYGESGTGKTRYTIDFAIRHHKSYFKTSGSNDPFEGYAGEKVLIIDELRPETLRFQDLLQILDPHVYEKKTVARYHNAHIMAEVIFITSPYDPLRFYNSMYGISNRIDNFQQLNRRIGLILNFQYRFILEQICEVADMDGSLGYVTIQTNRNQYSGKQISNGFSMDELEEINNESSGDVNDSQGEQSNDM</sequence>
<dbReference type="GO" id="GO:0006260">
    <property type="term" value="P:DNA replication"/>
    <property type="evidence" value="ECO:0007669"/>
    <property type="project" value="InterPro"/>
</dbReference>
<protein>
    <submittedName>
        <fullName evidence="4">Replication initiation protein</fullName>
    </submittedName>
</protein>
<dbReference type="InterPro" id="IPR002631">
    <property type="entry name" value="Plasmid_rep_OBD"/>
</dbReference>
<evidence type="ECO:0000313" key="5">
    <source>
        <dbReference type="Proteomes" id="UP000198430"/>
    </source>
</evidence>
<organism evidence="4 5">
    <name type="scientific">Secundilactobacillus pentosiphilus</name>
    <dbReference type="NCBI Taxonomy" id="1714682"/>
    <lineage>
        <taxon>Bacteria</taxon>
        <taxon>Bacillati</taxon>
        <taxon>Bacillota</taxon>
        <taxon>Bacilli</taxon>
        <taxon>Lactobacillales</taxon>
        <taxon>Lactobacillaceae</taxon>
        <taxon>Secundilactobacillus</taxon>
    </lineage>
</organism>
<evidence type="ECO:0000259" key="2">
    <source>
        <dbReference type="Pfam" id="PF00910"/>
    </source>
</evidence>
<proteinExistence type="predicted"/>
<dbReference type="GO" id="GO:0003677">
    <property type="term" value="F:DNA binding"/>
    <property type="evidence" value="ECO:0007669"/>
    <property type="project" value="InterPro"/>
</dbReference>